<protein>
    <submittedName>
        <fullName evidence="3">Protein of uncharacterized function (DUF2892)</fullName>
    </submittedName>
</protein>
<evidence type="ECO:0000313" key="3">
    <source>
        <dbReference type="EMBL" id="VFA98077.1"/>
    </source>
</evidence>
<evidence type="ECO:0000256" key="1">
    <source>
        <dbReference type="SAM" id="Phobius"/>
    </source>
</evidence>
<organism evidence="3 4">
    <name type="scientific">Nocardia cyriacigeorgica</name>
    <dbReference type="NCBI Taxonomy" id="135487"/>
    <lineage>
        <taxon>Bacteria</taxon>
        <taxon>Bacillati</taxon>
        <taxon>Actinomycetota</taxon>
        <taxon>Actinomycetes</taxon>
        <taxon>Mycobacteriales</taxon>
        <taxon>Nocardiaceae</taxon>
        <taxon>Nocardia</taxon>
    </lineage>
</organism>
<dbReference type="RefSeq" id="WP_130916810.1">
    <property type="nucleotide sequence ID" value="NZ_AP026979.1"/>
</dbReference>
<dbReference type="Gene3D" id="6.10.140.1340">
    <property type="match status" value="1"/>
</dbReference>
<accession>A0A4U8W779</accession>
<dbReference type="InterPro" id="IPR021309">
    <property type="entry name" value="YgaP-like_TM"/>
</dbReference>
<proteinExistence type="predicted"/>
<name>A0A4U8W779_9NOCA</name>
<dbReference type="OrthoDB" id="9799383at2"/>
<feature type="transmembrane region" description="Helical" evidence="1">
    <location>
        <begin position="37"/>
        <end position="55"/>
    </location>
</feature>
<evidence type="ECO:0000259" key="2">
    <source>
        <dbReference type="Pfam" id="PF11127"/>
    </source>
</evidence>
<dbReference type="Proteomes" id="UP000290439">
    <property type="component" value="Chromosome"/>
</dbReference>
<keyword evidence="1" id="KW-0472">Membrane</keyword>
<keyword evidence="1" id="KW-1133">Transmembrane helix</keyword>
<feature type="transmembrane region" description="Helical" evidence="1">
    <location>
        <begin position="12"/>
        <end position="31"/>
    </location>
</feature>
<dbReference type="AlphaFoldDB" id="A0A4U8W779"/>
<gene>
    <name evidence="3" type="ORF">NCTC10797_01842</name>
</gene>
<reference evidence="3 4" key="1">
    <citation type="submission" date="2019-02" db="EMBL/GenBank/DDBJ databases">
        <authorList>
            <consortium name="Pathogen Informatics"/>
        </authorList>
    </citation>
    <scope>NUCLEOTIDE SEQUENCE [LARGE SCALE GENOMIC DNA]</scope>
    <source>
        <strain evidence="3 4">3012STDY6756504</strain>
    </source>
</reference>
<evidence type="ECO:0000313" key="4">
    <source>
        <dbReference type="Proteomes" id="UP000290439"/>
    </source>
</evidence>
<dbReference type="Pfam" id="PF11127">
    <property type="entry name" value="YgaP-like_TM"/>
    <property type="match status" value="1"/>
</dbReference>
<dbReference type="EMBL" id="LR215973">
    <property type="protein sequence ID" value="VFA98077.1"/>
    <property type="molecule type" value="Genomic_DNA"/>
</dbReference>
<feature type="domain" description="Inner membrane protein YgaP-like transmembrane" evidence="2">
    <location>
        <begin position="11"/>
        <end position="64"/>
    </location>
</feature>
<keyword evidence="1" id="KW-0812">Transmembrane</keyword>
<sequence>MALPLRTQPWTIERVVPLLAGILILISTALAAALSPWWLLVTVLVGANLVLYSAVRWCPASLLMARLGLPAGTATCAARVD</sequence>